<dbReference type="PANTHER" id="PTHR45947">
    <property type="entry name" value="SULFOQUINOVOSYL TRANSFERASE SQD2"/>
    <property type="match status" value="1"/>
</dbReference>
<dbReference type="PANTHER" id="PTHR45947:SF3">
    <property type="entry name" value="SULFOQUINOVOSYL TRANSFERASE SQD2"/>
    <property type="match status" value="1"/>
</dbReference>
<dbReference type="EMBL" id="JAROBZ020000003">
    <property type="protein sequence ID" value="MFB3170656.1"/>
    <property type="molecule type" value="Genomic_DNA"/>
</dbReference>
<dbReference type="SUPFAM" id="SSF53756">
    <property type="entry name" value="UDP-Glycosyltransferase/glycogen phosphorylase"/>
    <property type="match status" value="1"/>
</dbReference>
<evidence type="ECO:0000259" key="1">
    <source>
        <dbReference type="Pfam" id="PF00534"/>
    </source>
</evidence>
<feature type="domain" description="Glycosyl transferase family 1" evidence="1">
    <location>
        <begin position="194"/>
        <end position="311"/>
    </location>
</feature>
<gene>
    <name evidence="3" type="ORF">P5G62_026425</name>
</gene>
<dbReference type="Pfam" id="PF00534">
    <property type="entry name" value="Glycos_transf_1"/>
    <property type="match status" value="1"/>
</dbReference>
<dbReference type="Gene3D" id="3.40.50.2000">
    <property type="entry name" value="Glycogen Phosphorylase B"/>
    <property type="match status" value="2"/>
</dbReference>
<dbReference type="Pfam" id="PF13439">
    <property type="entry name" value="Glyco_transf_4"/>
    <property type="match status" value="1"/>
</dbReference>
<evidence type="ECO:0000313" key="3">
    <source>
        <dbReference type="EMBL" id="MFB3170656.1"/>
    </source>
</evidence>
<dbReference type="InterPro" id="IPR001296">
    <property type="entry name" value="Glyco_trans_1"/>
</dbReference>
<feature type="domain" description="Glycosyltransferase subfamily 4-like N-terminal" evidence="2">
    <location>
        <begin position="19"/>
        <end position="181"/>
    </location>
</feature>
<reference evidence="3 4" key="1">
    <citation type="submission" date="2024-05" db="EMBL/GenBank/DDBJ databases">
        <authorList>
            <person name="Venkateswaran K."/>
        </authorList>
    </citation>
    <scope>NUCLEOTIDE SEQUENCE [LARGE SCALE GENOMIC DNA]</scope>
    <source>
        <strain evidence="3 4">179-C4-2-HS</strain>
    </source>
</reference>
<evidence type="ECO:0000259" key="2">
    <source>
        <dbReference type="Pfam" id="PF13439"/>
    </source>
</evidence>
<organism evidence="3 4">
    <name type="scientific">Neobacillus driksii</name>
    <dbReference type="NCBI Taxonomy" id="3035913"/>
    <lineage>
        <taxon>Bacteria</taxon>
        <taxon>Bacillati</taxon>
        <taxon>Bacillota</taxon>
        <taxon>Bacilli</taxon>
        <taxon>Bacillales</taxon>
        <taxon>Bacillaceae</taxon>
        <taxon>Neobacillus</taxon>
    </lineage>
</organism>
<sequence>MRQHEPRRILHIVSAMDRGGAETLIMNVYRNVDKSQVQFDFIVHRSEEGDYDNEILEMGGKIFQIESLGQLGPILYIKELTRIMRSFPYQAIHSHTDYQGGISSFAAKLSGIQHRICHSHSTNWHKGKRLKERIILKTLQAIIKFSATSYCSCSEEAARFLFGNHSLKKGKVKILKNGIDLRSFTNLDRNCKKKLLQELKLPEDTITIGHVGTFSKSKNQRYILKVLKKLLAKEPRFVVLMVGDGPLKHQVEIEAKKLGIQKNIRFLGVRSDIPSIMKSFDIFLFPSIFEGFGIVALEAQSAGIPCVLSDVIPDSVDMGLGLVTFINLNQSIEVWCEEINKGLLINRPENNIIFNQILSKGYDIQNNIKDWISLYGLNAVYVVGD</sequence>
<keyword evidence="4" id="KW-1185">Reference proteome</keyword>
<dbReference type="RefSeq" id="WP_306075918.1">
    <property type="nucleotide sequence ID" value="NZ_JAROBZ020000003.1"/>
</dbReference>
<comment type="caution">
    <text evidence="3">The sequence shown here is derived from an EMBL/GenBank/DDBJ whole genome shotgun (WGS) entry which is preliminary data.</text>
</comment>
<dbReference type="InterPro" id="IPR028098">
    <property type="entry name" value="Glyco_trans_4-like_N"/>
</dbReference>
<protein>
    <submittedName>
        <fullName evidence="3">Glycosyltransferase family 1 protein</fullName>
    </submittedName>
</protein>
<name>A0ABV4Z0N5_9BACI</name>
<evidence type="ECO:0000313" key="4">
    <source>
        <dbReference type="Proteomes" id="UP001241748"/>
    </source>
</evidence>
<dbReference type="InterPro" id="IPR050194">
    <property type="entry name" value="Glycosyltransferase_grp1"/>
</dbReference>
<dbReference type="Proteomes" id="UP001241748">
    <property type="component" value="Unassembled WGS sequence"/>
</dbReference>
<proteinExistence type="predicted"/>
<dbReference type="CDD" id="cd03812">
    <property type="entry name" value="GT4_CapH-like"/>
    <property type="match status" value="1"/>
</dbReference>
<accession>A0ABV4Z0N5</accession>